<evidence type="ECO:0000313" key="4">
    <source>
        <dbReference type="Proteomes" id="UP001497453"/>
    </source>
</evidence>
<name>A0ABP1CK49_9APHY</name>
<keyword evidence="4" id="KW-1185">Reference proteome</keyword>
<feature type="compositionally biased region" description="Basic and acidic residues" evidence="1">
    <location>
        <begin position="1"/>
        <end position="15"/>
    </location>
</feature>
<dbReference type="Proteomes" id="UP001497453">
    <property type="component" value="Chromosome 1"/>
</dbReference>
<dbReference type="PANTHER" id="PTHR42339:SF1">
    <property type="entry name" value="HISTONE H1"/>
    <property type="match status" value="1"/>
</dbReference>
<dbReference type="InterPro" id="IPR056143">
    <property type="entry name" value="DUF7726"/>
</dbReference>
<dbReference type="Pfam" id="PF24852">
    <property type="entry name" value="DUF7726"/>
    <property type="match status" value="1"/>
</dbReference>
<gene>
    <name evidence="3" type="ORF">GFSPODELE1_LOCUS1026</name>
</gene>
<organism evidence="3 4">
    <name type="scientific">Somion occarium</name>
    <dbReference type="NCBI Taxonomy" id="3059160"/>
    <lineage>
        <taxon>Eukaryota</taxon>
        <taxon>Fungi</taxon>
        <taxon>Dikarya</taxon>
        <taxon>Basidiomycota</taxon>
        <taxon>Agaricomycotina</taxon>
        <taxon>Agaricomycetes</taxon>
        <taxon>Polyporales</taxon>
        <taxon>Cerrenaceae</taxon>
        <taxon>Somion</taxon>
    </lineage>
</organism>
<evidence type="ECO:0000259" key="2">
    <source>
        <dbReference type="Pfam" id="PF24852"/>
    </source>
</evidence>
<evidence type="ECO:0000313" key="3">
    <source>
        <dbReference type="EMBL" id="CAL1696076.1"/>
    </source>
</evidence>
<dbReference type="PANTHER" id="PTHR42339">
    <property type="entry name" value="HISTONE H1"/>
    <property type="match status" value="1"/>
</dbReference>
<reference evidence="4" key="1">
    <citation type="submission" date="2024-04" db="EMBL/GenBank/DDBJ databases">
        <authorList>
            <person name="Shaw F."/>
            <person name="Minotto A."/>
        </authorList>
    </citation>
    <scope>NUCLEOTIDE SEQUENCE [LARGE SCALE GENOMIC DNA]</scope>
</reference>
<protein>
    <recommendedName>
        <fullName evidence="2">DUF7726 domain-containing protein</fullName>
    </recommendedName>
</protein>
<feature type="domain" description="DUF7726" evidence="2">
    <location>
        <begin position="81"/>
        <end position="142"/>
    </location>
</feature>
<proteinExistence type="predicted"/>
<dbReference type="EMBL" id="OZ037944">
    <property type="protein sequence ID" value="CAL1696076.1"/>
    <property type="molecule type" value="Genomic_DNA"/>
</dbReference>
<feature type="region of interest" description="Disordered" evidence="1">
    <location>
        <begin position="1"/>
        <end position="62"/>
    </location>
</feature>
<sequence>MPPKRKSDAIDLSKDSEDENYTPKSPVTAPAKRARVSNASEVAPGNAEASSSKGKSDLESLKSAPKSWKDIELEGEDEGEVPVYDDCNEIRRKIRLLQKDPNFKITHWLKEIGDINSNSCQRFMKASGANGGASNGTYYAAYVTSPIAVVDWADSAVIVTCTLKRSAFSKAKRRRRNARGTRSSILEGSHFEPAGEFGFFHARGD</sequence>
<accession>A0ABP1CK49</accession>
<evidence type="ECO:0000256" key="1">
    <source>
        <dbReference type="SAM" id="MobiDB-lite"/>
    </source>
</evidence>